<dbReference type="AlphaFoldDB" id="A0A0F7ST26"/>
<evidence type="ECO:0000313" key="1">
    <source>
        <dbReference type="EMBL" id="CED83223.1"/>
    </source>
</evidence>
<protein>
    <submittedName>
        <fullName evidence="1">Uncharacterized protein</fullName>
    </submittedName>
</protein>
<dbReference type="EMBL" id="LN483142">
    <property type="protein sequence ID" value="CED83223.1"/>
    <property type="molecule type" value="Genomic_DNA"/>
</dbReference>
<reference evidence="1" key="1">
    <citation type="submission" date="2014-08" db="EMBL/GenBank/DDBJ databases">
        <authorList>
            <person name="Sharma Rahul"/>
            <person name="Thines Marco"/>
        </authorList>
    </citation>
    <scope>NUCLEOTIDE SEQUENCE</scope>
</reference>
<proteinExistence type="predicted"/>
<organism evidence="1">
    <name type="scientific">Phaffia rhodozyma</name>
    <name type="common">Yeast</name>
    <name type="synonym">Xanthophyllomyces dendrorhous</name>
    <dbReference type="NCBI Taxonomy" id="264483"/>
    <lineage>
        <taxon>Eukaryota</taxon>
        <taxon>Fungi</taxon>
        <taxon>Dikarya</taxon>
        <taxon>Basidiomycota</taxon>
        <taxon>Agaricomycotina</taxon>
        <taxon>Tremellomycetes</taxon>
        <taxon>Cystofilobasidiales</taxon>
        <taxon>Mrakiaceae</taxon>
        <taxon>Phaffia</taxon>
    </lineage>
</organism>
<accession>A0A0F7ST26</accession>
<sequence>MTNPLQSLFDAVVSVFRAVYDTFYAVCHTIFSVLENATILVWNIVTGILKTTFNVSEATLEGVAKLFVDGLELLWNNKLVIGAIALVLVVLQSRTAQKTAGNIKQKAKSA</sequence>
<name>A0A0F7ST26_PHARH</name>